<keyword evidence="11 17" id="KW-0560">Oxidoreductase</keyword>
<dbReference type="PANTHER" id="PTHR24292">
    <property type="entry name" value="CYTOCHROME P450"/>
    <property type="match status" value="1"/>
</dbReference>
<evidence type="ECO:0000313" key="19">
    <source>
        <dbReference type="Proteomes" id="UP001497472"/>
    </source>
</evidence>
<evidence type="ECO:0000256" key="8">
    <source>
        <dbReference type="ARBA" id="ARBA00022723"/>
    </source>
</evidence>
<comment type="catalytic activity">
    <reaction evidence="15">
        <text>an organic molecule + reduced [NADPH--hemoprotein reductase] + O2 = an alcohol + oxidized [NADPH--hemoprotein reductase] + H2O + H(+)</text>
        <dbReference type="Rhea" id="RHEA:17149"/>
        <dbReference type="Rhea" id="RHEA-COMP:11964"/>
        <dbReference type="Rhea" id="RHEA-COMP:11965"/>
        <dbReference type="ChEBI" id="CHEBI:15377"/>
        <dbReference type="ChEBI" id="CHEBI:15378"/>
        <dbReference type="ChEBI" id="CHEBI:15379"/>
        <dbReference type="ChEBI" id="CHEBI:30879"/>
        <dbReference type="ChEBI" id="CHEBI:57618"/>
        <dbReference type="ChEBI" id="CHEBI:58210"/>
        <dbReference type="ChEBI" id="CHEBI:142491"/>
        <dbReference type="EC" id="1.14.14.1"/>
    </reaction>
</comment>
<accession>A0AAV1JHL4</accession>
<dbReference type="PRINTS" id="PR00385">
    <property type="entry name" value="P450"/>
</dbReference>
<evidence type="ECO:0000256" key="9">
    <source>
        <dbReference type="ARBA" id="ARBA00022824"/>
    </source>
</evidence>
<gene>
    <name evidence="18" type="ORF">LNINA_LOCUS8168</name>
</gene>
<comment type="cofactor">
    <cofactor evidence="1 16">
        <name>heme</name>
        <dbReference type="ChEBI" id="CHEBI:30413"/>
    </cofactor>
</comment>
<organism evidence="18 19">
    <name type="scientific">Leptosia nina</name>
    <dbReference type="NCBI Taxonomy" id="320188"/>
    <lineage>
        <taxon>Eukaryota</taxon>
        <taxon>Metazoa</taxon>
        <taxon>Ecdysozoa</taxon>
        <taxon>Arthropoda</taxon>
        <taxon>Hexapoda</taxon>
        <taxon>Insecta</taxon>
        <taxon>Pterygota</taxon>
        <taxon>Neoptera</taxon>
        <taxon>Endopterygota</taxon>
        <taxon>Lepidoptera</taxon>
        <taxon>Glossata</taxon>
        <taxon>Ditrysia</taxon>
        <taxon>Papilionoidea</taxon>
        <taxon>Pieridae</taxon>
        <taxon>Pierinae</taxon>
        <taxon>Leptosia</taxon>
    </lineage>
</organism>
<dbReference type="GO" id="GO:0005506">
    <property type="term" value="F:iron ion binding"/>
    <property type="evidence" value="ECO:0007669"/>
    <property type="project" value="InterPro"/>
</dbReference>
<evidence type="ECO:0000256" key="1">
    <source>
        <dbReference type="ARBA" id="ARBA00001971"/>
    </source>
</evidence>
<dbReference type="GO" id="GO:0005789">
    <property type="term" value="C:endoplasmic reticulum membrane"/>
    <property type="evidence" value="ECO:0007669"/>
    <property type="project" value="UniProtKB-SubCell"/>
</dbReference>
<evidence type="ECO:0000256" key="5">
    <source>
        <dbReference type="ARBA" id="ARBA00010617"/>
    </source>
</evidence>
<dbReference type="PROSITE" id="PS00086">
    <property type="entry name" value="CYTOCHROME_P450"/>
    <property type="match status" value="1"/>
</dbReference>
<dbReference type="PRINTS" id="PR00463">
    <property type="entry name" value="EP450I"/>
</dbReference>
<dbReference type="EC" id="1.14.14.1" evidence="6"/>
<dbReference type="InterPro" id="IPR050476">
    <property type="entry name" value="Insect_CytP450_Detox"/>
</dbReference>
<comment type="similarity">
    <text evidence="5 17">Belongs to the cytochrome P450 family.</text>
</comment>
<dbReference type="GO" id="GO:0020037">
    <property type="term" value="F:heme binding"/>
    <property type="evidence" value="ECO:0007669"/>
    <property type="project" value="InterPro"/>
</dbReference>
<sequence>MWLLVVAFLLIAFYYYGTRNFDYWKKRGIKYDEPIIFFGSNLTHIIKRHSLSERFAELHNRFPNEKFVGYFESNNPALLIRDPDMIKAVLVTDFKHFYRRGVSPHTNDIEPLMKNLFTVDGDAWKLLRQRMTSAFSSAKLKAMFPLIVERTEKLIKIVDQIAETGEEVDVRNLMARYTTDFIGACGFGIDSKTLDDDNNDFRQLGRRIFTITKRDIVVNVLKRTFPNVDLFRYLHFFPEEVERKNLSLVQQIMSQRNYKPSGRNDFVDMMLELKQKGKMVGESIEKRNPDGSPKIIELELDDVLIAAQVFVFFAAGFETSSSSSSFLLHLLAFHPEEQELVQKEIDEVIARYDGKLCYDAVKDMKYLEMAFKESNRVFASPGFLIRKTVGRYTFPGTNLTIEDRTGVVISTQALYADEKYFEDPESFKPMRFHPDNVDKMNRNVFLPFGDGPRACIGERLGIMQALAGVAAVLHNFSVVPSKSTKRYPPIDPTSTLIQNVLGGLPLSLQKRKKVQ</sequence>
<dbReference type="InterPro" id="IPR001128">
    <property type="entry name" value="Cyt_P450"/>
</dbReference>
<evidence type="ECO:0000256" key="12">
    <source>
        <dbReference type="ARBA" id="ARBA00023004"/>
    </source>
</evidence>
<dbReference type="PANTHER" id="PTHR24292:SF84">
    <property type="entry name" value="CYTOCHROME P450 28A5-RELATED"/>
    <property type="match status" value="1"/>
</dbReference>
<evidence type="ECO:0000256" key="13">
    <source>
        <dbReference type="ARBA" id="ARBA00023033"/>
    </source>
</evidence>
<keyword evidence="19" id="KW-1185">Reference proteome</keyword>
<evidence type="ECO:0000256" key="17">
    <source>
        <dbReference type="RuleBase" id="RU000461"/>
    </source>
</evidence>
<feature type="binding site" description="axial binding residue" evidence="16">
    <location>
        <position position="455"/>
    </location>
    <ligand>
        <name>heme</name>
        <dbReference type="ChEBI" id="CHEBI:30413"/>
    </ligand>
    <ligandPart>
        <name>Fe</name>
        <dbReference type="ChEBI" id="CHEBI:18248"/>
    </ligandPart>
</feature>
<dbReference type="InterPro" id="IPR036396">
    <property type="entry name" value="Cyt_P450_sf"/>
</dbReference>
<comment type="subcellular location">
    <subcellularLocation>
        <location evidence="4">Endoplasmic reticulum membrane</location>
        <topology evidence="4">Peripheral membrane protein</topology>
    </subcellularLocation>
    <subcellularLocation>
        <location evidence="3">Microsome membrane</location>
        <topology evidence="3">Peripheral membrane protein</topology>
    </subcellularLocation>
</comment>
<evidence type="ECO:0000256" key="10">
    <source>
        <dbReference type="ARBA" id="ARBA00022848"/>
    </source>
</evidence>
<reference evidence="18 19" key="1">
    <citation type="submission" date="2023-11" db="EMBL/GenBank/DDBJ databases">
        <authorList>
            <person name="Okamura Y."/>
        </authorList>
    </citation>
    <scope>NUCLEOTIDE SEQUENCE [LARGE SCALE GENOMIC DNA]</scope>
</reference>
<comment type="caution">
    <text evidence="18">The sequence shown here is derived from an EMBL/GenBank/DDBJ whole genome shotgun (WGS) entry which is preliminary data.</text>
</comment>
<name>A0AAV1JHL4_9NEOP</name>
<dbReference type="EMBL" id="CAVLEF010000011">
    <property type="protein sequence ID" value="CAK1548816.1"/>
    <property type="molecule type" value="Genomic_DNA"/>
</dbReference>
<keyword evidence="13 17" id="KW-0503">Monooxygenase</keyword>
<evidence type="ECO:0000256" key="7">
    <source>
        <dbReference type="ARBA" id="ARBA00022617"/>
    </source>
</evidence>
<keyword evidence="14" id="KW-0472">Membrane</keyword>
<dbReference type="AlphaFoldDB" id="A0AAV1JHL4"/>
<keyword evidence="12 16" id="KW-0408">Iron</keyword>
<dbReference type="GO" id="GO:0016712">
    <property type="term" value="F:oxidoreductase activity, acting on paired donors, with incorporation or reduction of molecular oxygen, reduced flavin or flavoprotein as one donor, and incorporation of one atom of oxygen"/>
    <property type="evidence" value="ECO:0007669"/>
    <property type="project" value="UniProtKB-EC"/>
</dbReference>
<dbReference type="Proteomes" id="UP001497472">
    <property type="component" value="Unassembled WGS sequence"/>
</dbReference>
<evidence type="ECO:0000256" key="4">
    <source>
        <dbReference type="ARBA" id="ARBA00004406"/>
    </source>
</evidence>
<dbReference type="Gene3D" id="1.10.630.10">
    <property type="entry name" value="Cytochrome P450"/>
    <property type="match status" value="1"/>
</dbReference>
<keyword evidence="9" id="KW-0256">Endoplasmic reticulum</keyword>
<dbReference type="CDD" id="cd11056">
    <property type="entry name" value="CYP6-like"/>
    <property type="match status" value="1"/>
</dbReference>
<evidence type="ECO:0000256" key="3">
    <source>
        <dbReference type="ARBA" id="ARBA00004174"/>
    </source>
</evidence>
<protein>
    <recommendedName>
        <fullName evidence="6">unspecific monooxygenase</fullName>
        <ecNumber evidence="6">1.14.14.1</ecNumber>
    </recommendedName>
</protein>
<evidence type="ECO:0000313" key="18">
    <source>
        <dbReference type="EMBL" id="CAK1548816.1"/>
    </source>
</evidence>
<evidence type="ECO:0000256" key="6">
    <source>
        <dbReference type="ARBA" id="ARBA00012109"/>
    </source>
</evidence>
<keyword evidence="7 16" id="KW-0349">Heme</keyword>
<comment type="function">
    <text evidence="2">May be involved in the metabolism of insect hormones and in the breakdown of synthetic insecticides.</text>
</comment>
<dbReference type="SUPFAM" id="SSF48264">
    <property type="entry name" value="Cytochrome P450"/>
    <property type="match status" value="1"/>
</dbReference>
<evidence type="ECO:0000256" key="15">
    <source>
        <dbReference type="ARBA" id="ARBA00047827"/>
    </source>
</evidence>
<dbReference type="InterPro" id="IPR017972">
    <property type="entry name" value="Cyt_P450_CS"/>
</dbReference>
<evidence type="ECO:0000256" key="16">
    <source>
        <dbReference type="PIRSR" id="PIRSR602401-1"/>
    </source>
</evidence>
<evidence type="ECO:0000256" key="14">
    <source>
        <dbReference type="ARBA" id="ARBA00023136"/>
    </source>
</evidence>
<dbReference type="Pfam" id="PF00067">
    <property type="entry name" value="p450"/>
    <property type="match status" value="1"/>
</dbReference>
<dbReference type="FunFam" id="1.10.630.10:FF:000042">
    <property type="entry name" value="Cytochrome P450"/>
    <property type="match status" value="1"/>
</dbReference>
<proteinExistence type="inferred from homology"/>
<dbReference type="InterPro" id="IPR002401">
    <property type="entry name" value="Cyt_P450_E_grp-I"/>
</dbReference>
<evidence type="ECO:0000256" key="11">
    <source>
        <dbReference type="ARBA" id="ARBA00023002"/>
    </source>
</evidence>
<evidence type="ECO:0000256" key="2">
    <source>
        <dbReference type="ARBA" id="ARBA00003690"/>
    </source>
</evidence>
<keyword evidence="10" id="KW-0492">Microsome</keyword>
<keyword evidence="8 16" id="KW-0479">Metal-binding</keyword>